<keyword evidence="9" id="KW-0325">Glycoprotein</keyword>
<dbReference type="EMBL" id="JAMZMK010010682">
    <property type="protein sequence ID" value="KAI7730673.1"/>
    <property type="molecule type" value="Genomic_DNA"/>
</dbReference>
<keyword evidence="7" id="KW-0067">ATP-binding</keyword>
<dbReference type="Gene3D" id="2.60.120.430">
    <property type="entry name" value="Galactose-binding lectin"/>
    <property type="match status" value="1"/>
</dbReference>
<protein>
    <recommendedName>
        <fullName evidence="2">non-specific serine/threonine protein kinase</fullName>
        <ecNumber evidence="2">2.7.11.1</ecNumber>
    </recommendedName>
</protein>
<evidence type="ECO:0000256" key="4">
    <source>
        <dbReference type="ARBA" id="ARBA00022679"/>
    </source>
</evidence>
<dbReference type="GO" id="GO:0005886">
    <property type="term" value="C:plasma membrane"/>
    <property type="evidence" value="ECO:0007669"/>
    <property type="project" value="TreeGrafter"/>
</dbReference>
<dbReference type="GO" id="GO:0005524">
    <property type="term" value="F:ATP binding"/>
    <property type="evidence" value="ECO:0007669"/>
    <property type="project" value="UniProtKB-KW"/>
</dbReference>
<comment type="caution">
    <text evidence="14">The sequence shown here is derived from an EMBL/GenBank/DDBJ whole genome shotgun (WGS) entry which is preliminary data.</text>
</comment>
<evidence type="ECO:0000256" key="12">
    <source>
        <dbReference type="SAM" id="Phobius"/>
    </source>
</evidence>
<comment type="subcellular location">
    <subcellularLocation>
        <location evidence="1">Membrane</location>
        <topology evidence="1">Single-pass type I membrane protein</topology>
    </subcellularLocation>
</comment>
<evidence type="ECO:0000256" key="6">
    <source>
        <dbReference type="ARBA" id="ARBA00022741"/>
    </source>
</evidence>
<evidence type="ECO:0000256" key="7">
    <source>
        <dbReference type="ARBA" id="ARBA00022840"/>
    </source>
</evidence>
<feature type="domain" description="Malectin" evidence="13">
    <location>
        <begin position="4"/>
        <end position="61"/>
    </location>
</feature>
<dbReference type="PANTHER" id="PTHR48006">
    <property type="entry name" value="LEUCINE-RICH REPEAT-CONTAINING PROTEIN DDB_G0281931-RELATED"/>
    <property type="match status" value="1"/>
</dbReference>
<keyword evidence="6" id="KW-0547">Nucleotide-binding</keyword>
<evidence type="ECO:0000256" key="10">
    <source>
        <dbReference type="ARBA" id="ARBA00047899"/>
    </source>
</evidence>
<keyword evidence="5" id="KW-0732">Signal</keyword>
<dbReference type="Proteomes" id="UP001206925">
    <property type="component" value="Unassembled WGS sequence"/>
</dbReference>
<reference evidence="14" key="1">
    <citation type="submission" date="2022-06" db="EMBL/GenBank/DDBJ databases">
        <title>Uncovering the hologenomic basis of an extraordinary plant invasion.</title>
        <authorList>
            <person name="Bieker V.C."/>
            <person name="Martin M.D."/>
            <person name="Gilbert T."/>
            <person name="Hodgins K."/>
            <person name="Battlay P."/>
            <person name="Petersen B."/>
            <person name="Wilson J."/>
        </authorList>
    </citation>
    <scope>NUCLEOTIDE SEQUENCE</scope>
    <source>
        <strain evidence="14">AA19_3_7</strain>
        <tissue evidence="14">Leaf</tissue>
    </source>
</reference>
<keyword evidence="12" id="KW-0812">Transmembrane</keyword>
<keyword evidence="4" id="KW-0808">Transferase</keyword>
<evidence type="ECO:0000256" key="11">
    <source>
        <dbReference type="ARBA" id="ARBA00048679"/>
    </source>
</evidence>
<dbReference type="PANTHER" id="PTHR48006:SF34">
    <property type="entry name" value="OS08G0203700 PROTEIN"/>
    <property type="match status" value="1"/>
</dbReference>
<evidence type="ECO:0000313" key="14">
    <source>
        <dbReference type="EMBL" id="KAI7730673.1"/>
    </source>
</evidence>
<dbReference type="InterPro" id="IPR051824">
    <property type="entry name" value="LRR_Rcpt-Like_S/T_Kinase"/>
</dbReference>
<keyword evidence="3" id="KW-0597">Phosphoprotein</keyword>
<evidence type="ECO:0000313" key="15">
    <source>
        <dbReference type="Proteomes" id="UP001206925"/>
    </source>
</evidence>
<keyword evidence="8" id="KW-0675">Receptor</keyword>
<dbReference type="AlphaFoldDB" id="A0AAD5BY67"/>
<comment type="catalytic activity">
    <reaction evidence="10">
        <text>L-threonyl-[protein] + ATP = O-phospho-L-threonyl-[protein] + ADP + H(+)</text>
        <dbReference type="Rhea" id="RHEA:46608"/>
        <dbReference type="Rhea" id="RHEA-COMP:11060"/>
        <dbReference type="Rhea" id="RHEA-COMP:11605"/>
        <dbReference type="ChEBI" id="CHEBI:15378"/>
        <dbReference type="ChEBI" id="CHEBI:30013"/>
        <dbReference type="ChEBI" id="CHEBI:30616"/>
        <dbReference type="ChEBI" id="CHEBI:61977"/>
        <dbReference type="ChEBI" id="CHEBI:456216"/>
        <dbReference type="EC" id="2.7.11.1"/>
    </reaction>
</comment>
<sequence>GNRRQKDFDISKEAGGIGRALEKNFDVIVTKSYLEIHLFWAGKGTCCIPEQGDYGPLISAIRVSADFKVESNSNKTGMIIGIVAGVTSASLLLLVFGLYMKRKRSKHGEEDDFVGMGPK</sequence>
<gene>
    <name evidence="14" type="ORF">M8C21_023037</name>
</gene>
<evidence type="ECO:0000256" key="3">
    <source>
        <dbReference type="ARBA" id="ARBA00022553"/>
    </source>
</evidence>
<keyword evidence="12" id="KW-0472">Membrane</keyword>
<name>A0AAD5BY67_AMBAR</name>
<comment type="catalytic activity">
    <reaction evidence="11">
        <text>L-seryl-[protein] + ATP = O-phospho-L-seryl-[protein] + ADP + H(+)</text>
        <dbReference type="Rhea" id="RHEA:17989"/>
        <dbReference type="Rhea" id="RHEA-COMP:9863"/>
        <dbReference type="Rhea" id="RHEA-COMP:11604"/>
        <dbReference type="ChEBI" id="CHEBI:15378"/>
        <dbReference type="ChEBI" id="CHEBI:29999"/>
        <dbReference type="ChEBI" id="CHEBI:30616"/>
        <dbReference type="ChEBI" id="CHEBI:83421"/>
        <dbReference type="ChEBI" id="CHEBI:456216"/>
        <dbReference type="EC" id="2.7.11.1"/>
    </reaction>
</comment>
<dbReference type="EC" id="2.7.11.1" evidence="2"/>
<feature type="non-terminal residue" evidence="14">
    <location>
        <position position="119"/>
    </location>
</feature>
<keyword evidence="12" id="KW-1133">Transmembrane helix</keyword>
<accession>A0AAD5BY67</accession>
<evidence type="ECO:0000256" key="1">
    <source>
        <dbReference type="ARBA" id="ARBA00004479"/>
    </source>
</evidence>
<dbReference type="Pfam" id="PF11721">
    <property type="entry name" value="Malectin"/>
    <property type="match status" value="1"/>
</dbReference>
<evidence type="ECO:0000256" key="9">
    <source>
        <dbReference type="ARBA" id="ARBA00023180"/>
    </source>
</evidence>
<evidence type="ECO:0000256" key="8">
    <source>
        <dbReference type="ARBA" id="ARBA00023170"/>
    </source>
</evidence>
<keyword evidence="15" id="KW-1185">Reference proteome</keyword>
<proteinExistence type="predicted"/>
<feature type="transmembrane region" description="Helical" evidence="12">
    <location>
        <begin position="78"/>
        <end position="99"/>
    </location>
</feature>
<evidence type="ECO:0000256" key="5">
    <source>
        <dbReference type="ARBA" id="ARBA00022729"/>
    </source>
</evidence>
<dbReference type="InterPro" id="IPR021720">
    <property type="entry name" value="Malectin_dom"/>
</dbReference>
<organism evidence="14 15">
    <name type="scientific">Ambrosia artemisiifolia</name>
    <name type="common">Common ragweed</name>
    <dbReference type="NCBI Taxonomy" id="4212"/>
    <lineage>
        <taxon>Eukaryota</taxon>
        <taxon>Viridiplantae</taxon>
        <taxon>Streptophyta</taxon>
        <taxon>Embryophyta</taxon>
        <taxon>Tracheophyta</taxon>
        <taxon>Spermatophyta</taxon>
        <taxon>Magnoliopsida</taxon>
        <taxon>eudicotyledons</taxon>
        <taxon>Gunneridae</taxon>
        <taxon>Pentapetalae</taxon>
        <taxon>asterids</taxon>
        <taxon>campanulids</taxon>
        <taxon>Asterales</taxon>
        <taxon>Asteraceae</taxon>
        <taxon>Asteroideae</taxon>
        <taxon>Heliantheae alliance</taxon>
        <taxon>Heliantheae</taxon>
        <taxon>Ambrosia</taxon>
    </lineage>
</organism>
<evidence type="ECO:0000256" key="2">
    <source>
        <dbReference type="ARBA" id="ARBA00012513"/>
    </source>
</evidence>
<dbReference type="GO" id="GO:0004674">
    <property type="term" value="F:protein serine/threonine kinase activity"/>
    <property type="evidence" value="ECO:0007669"/>
    <property type="project" value="UniProtKB-EC"/>
</dbReference>
<feature type="non-terminal residue" evidence="14">
    <location>
        <position position="1"/>
    </location>
</feature>
<evidence type="ECO:0000259" key="13">
    <source>
        <dbReference type="Pfam" id="PF11721"/>
    </source>
</evidence>